<dbReference type="Pfam" id="PF00355">
    <property type="entry name" value="Rieske"/>
    <property type="match status" value="1"/>
</dbReference>
<evidence type="ECO:0000256" key="4">
    <source>
        <dbReference type="ARBA" id="ARBA00023002"/>
    </source>
</evidence>
<keyword evidence="5" id="KW-0408">Iron</keyword>
<dbReference type="PROSITE" id="PS51296">
    <property type="entry name" value="RIESKE"/>
    <property type="match status" value="1"/>
</dbReference>
<dbReference type="PANTHER" id="PTHR43756:SF5">
    <property type="entry name" value="CHOLINE MONOOXYGENASE, CHLOROPLASTIC"/>
    <property type="match status" value="1"/>
</dbReference>
<dbReference type="RefSeq" id="WP_035554667.1">
    <property type="nucleotide sequence ID" value="NZ_AWFH01000061.1"/>
</dbReference>
<dbReference type="InterPro" id="IPR017941">
    <property type="entry name" value="Rieske_2Fe-2S"/>
</dbReference>
<keyword evidence="6" id="KW-0411">Iron-sulfur</keyword>
<dbReference type="SUPFAM" id="SSF50022">
    <property type="entry name" value="ISP domain"/>
    <property type="match status" value="1"/>
</dbReference>
<dbReference type="GO" id="GO:0005506">
    <property type="term" value="F:iron ion binding"/>
    <property type="evidence" value="ECO:0007669"/>
    <property type="project" value="InterPro"/>
</dbReference>
<dbReference type="CDD" id="cd08885">
    <property type="entry name" value="RHO_alpha_C_1"/>
    <property type="match status" value="1"/>
</dbReference>
<protein>
    <submittedName>
        <fullName evidence="9">(2Fe-2S)-binding protein</fullName>
    </submittedName>
</protein>
<organism evidence="10 11">
    <name type="scientific">Hyphomonas atlantica</name>
    <dbReference type="NCBI Taxonomy" id="1280948"/>
    <lineage>
        <taxon>Bacteria</taxon>
        <taxon>Pseudomonadati</taxon>
        <taxon>Pseudomonadota</taxon>
        <taxon>Alphaproteobacteria</taxon>
        <taxon>Hyphomonadales</taxon>
        <taxon>Hyphomonadaceae</taxon>
        <taxon>Hyphomonas</taxon>
    </lineage>
</organism>
<dbReference type="PATRIC" id="fig|1280948.3.peg.3105"/>
<dbReference type="GO" id="GO:0051537">
    <property type="term" value="F:2 iron, 2 sulfur cluster binding"/>
    <property type="evidence" value="ECO:0007669"/>
    <property type="project" value="UniProtKB-KW"/>
</dbReference>
<evidence type="ECO:0000256" key="1">
    <source>
        <dbReference type="ARBA" id="ARBA00001962"/>
    </source>
</evidence>
<feature type="domain" description="Rieske" evidence="8">
    <location>
        <begin position="49"/>
        <end position="156"/>
    </location>
</feature>
<dbReference type="InterPro" id="IPR015881">
    <property type="entry name" value="ARHD_Rieske_2Fe_2S"/>
</dbReference>
<dbReference type="GO" id="GO:0016491">
    <property type="term" value="F:oxidoreductase activity"/>
    <property type="evidence" value="ECO:0007669"/>
    <property type="project" value="UniProtKB-KW"/>
</dbReference>
<evidence type="ECO:0000313" key="10">
    <source>
        <dbReference type="EMBL" id="KCZ58168.1"/>
    </source>
</evidence>
<reference evidence="9 12" key="2">
    <citation type="journal article" date="2018" name="Nat. Biotechnol.">
        <title>A standardized bacterial taxonomy based on genome phylogeny substantially revises the tree of life.</title>
        <authorList>
            <person name="Parks D.H."/>
            <person name="Chuvochina M."/>
            <person name="Waite D.W."/>
            <person name="Rinke C."/>
            <person name="Skarshewski A."/>
            <person name="Chaumeil P.A."/>
            <person name="Hugenholtz P."/>
        </authorList>
    </citation>
    <scope>NUCLEOTIDE SEQUENCE [LARGE SCALE GENOMIC DNA]</scope>
    <source>
        <strain evidence="9">UBA8557</strain>
    </source>
</reference>
<evidence type="ECO:0000256" key="7">
    <source>
        <dbReference type="ARBA" id="ARBA00023027"/>
    </source>
</evidence>
<comment type="caution">
    <text evidence="10">The sequence shown here is derived from an EMBL/GenBank/DDBJ whole genome shotgun (WGS) entry which is preliminary data.</text>
</comment>
<keyword evidence="4" id="KW-0560">Oxidoreductase</keyword>
<dbReference type="PANTHER" id="PTHR43756">
    <property type="entry name" value="CHOLINE MONOOXYGENASE, CHLOROPLASTIC"/>
    <property type="match status" value="1"/>
</dbReference>
<dbReference type="AlphaFoldDB" id="A0A059DXG0"/>
<evidence type="ECO:0000259" key="8">
    <source>
        <dbReference type="PROSITE" id="PS51296"/>
    </source>
</evidence>
<dbReference type="CDD" id="cd03469">
    <property type="entry name" value="Rieske_RO_Alpha_N"/>
    <property type="match status" value="1"/>
</dbReference>
<dbReference type="GeneID" id="92500364"/>
<dbReference type="PROSITE" id="PS00570">
    <property type="entry name" value="RING_HYDROXYL_ALPHA"/>
    <property type="match status" value="1"/>
</dbReference>
<evidence type="ECO:0000313" key="11">
    <source>
        <dbReference type="Proteomes" id="UP000024547"/>
    </source>
</evidence>
<accession>A0A059DXG0</accession>
<evidence type="ECO:0000313" key="12">
    <source>
        <dbReference type="Proteomes" id="UP000259173"/>
    </source>
</evidence>
<gene>
    <name evidence="9" type="ORF">DCG65_01175</name>
    <name evidence="10" type="ORF">HY36_09930</name>
</gene>
<dbReference type="PRINTS" id="PR00090">
    <property type="entry name" value="RNGDIOXGNASE"/>
</dbReference>
<evidence type="ECO:0000313" key="9">
    <source>
        <dbReference type="EMBL" id="HAE93140.1"/>
    </source>
</evidence>
<dbReference type="InterPro" id="IPR015879">
    <property type="entry name" value="Ring_hydroxy_dOase_asu_C_dom"/>
</dbReference>
<evidence type="ECO:0000256" key="6">
    <source>
        <dbReference type="ARBA" id="ARBA00023014"/>
    </source>
</evidence>
<keyword evidence="2" id="KW-0001">2Fe-2S</keyword>
<keyword evidence="3" id="KW-0479">Metal-binding</keyword>
<reference evidence="10 11" key="1">
    <citation type="journal article" date="2014" name="Antonie Van Leeuwenhoek">
        <title>Hyphomonas beringensis sp. nov. and Hyphomonas chukchiensis sp. nov., isolated from surface seawater of the Bering Sea and Chukchi Sea.</title>
        <authorList>
            <person name="Li C."/>
            <person name="Lai Q."/>
            <person name="Li G."/>
            <person name="Dong C."/>
            <person name="Wang J."/>
            <person name="Liao Y."/>
            <person name="Shao Z."/>
        </authorList>
    </citation>
    <scope>NUCLEOTIDE SEQUENCE [LARGE SCALE GENOMIC DNA]</scope>
    <source>
        <strain evidence="10 11">22II1-22F38</strain>
    </source>
</reference>
<dbReference type="EMBL" id="AWFH01000061">
    <property type="protein sequence ID" value="KCZ58168.1"/>
    <property type="molecule type" value="Genomic_DNA"/>
</dbReference>
<keyword evidence="11" id="KW-1185">Reference proteome</keyword>
<dbReference type="Proteomes" id="UP000259173">
    <property type="component" value="Unassembled WGS sequence"/>
</dbReference>
<dbReference type="InterPro" id="IPR001663">
    <property type="entry name" value="Rng_hydr_dOase-A"/>
</dbReference>
<dbReference type="STRING" id="1280948.HY36_09930"/>
<proteinExistence type="predicted"/>
<dbReference type="Pfam" id="PF00848">
    <property type="entry name" value="Ring_hydroxyl_A"/>
    <property type="match status" value="1"/>
</dbReference>
<sequence>MPITITEEFIQSLASSKGDVLEAETLPPECYTDANFYEFEKEALFTHDWLCVGREEWVKEPGDYFTTSTVNEPIVVARNRKGELKAMSSVCQHRAMLVAEGSGNARGFVCPYHHWSYSLDGDLVGAPAMNKTCEFDRKANGLPNFKVEVWEGFIFINFDQNAAPLAPRLTHVQEAISGYDLANAEGPRPDPAPRLMWNWKVMFENNNDGYHASRLHHGPLHDFVPSEQASFPDAPKGAAGYLRFNGTLHPDASFNPTQKAVLPVFPGLSDEARNRMTFANIPPSLSLVMTSDMVIYLIIRPDSPETHYMDTGVLVAPGAMADEAYEHKMEMIMNSTSHIIAQDWHVDEMVQLGLRSRFAKRGRYSWQEGAQAQFNEWLVDRYLAEWDRRDPSAVGAAVAAE</sequence>
<keyword evidence="7" id="KW-0520">NAD</keyword>
<name>A0A059DXG0_9PROT</name>
<evidence type="ECO:0000256" key="5">
    <source>
        <dbReference type="ARBA" id="ARBA00023004"/>
    </source>
</evidence>
<dbReference type="Gene3D" id="2.102.10.10">
    <property type="entry name" value="Rieske [2Fe-2S] iron-sulphur domain"/>
    <property type="match status" value="1"/>
</dbReference>
<dbReference type="Gene3D" id="3.90.380.10">
    <property type="entry name" value="Naphthalene 1,2-dioxygenase Alpha Subunit, Chain A, domain 1"/>
    <property type="match status" value="1"/>
</dbReference>
<comment type="cofactor">
    <cofactor evidence="1">
        <name>Fe cation</name>
        <dbReference type="ChEBI" id="CHEBI:24875"/>
    </cofactor>
</comment>
<evidence type="ECO:0000256" key="2">
    <source>
        <dbReference type="ARBA" id="ARBA00022714"/>
    </source>
</evidence>
<evidence type="ECO:0000256" key="3">
    <source>
        <dbReference type="ARBA" id="ARBA00022723"/>
    </source>
</evidence>
<dbReference type="eggNOG" id="COG4638">
    <property type="taxonomic scope" value="Bacteria"/>
</dbReference>
<dbReference type="OrthoDB" id="7456916at2"/>
<dbReference type="Proteomes" id="UP000024547">
    <property type="component" value="Unassembled WGS sequence"/>
</dbReference>
<dbReference type="EMBL" id="DMBR01000033">
    <property type="protein sequence ID" value="HAE93140.1"/>
    <property type="molecule type" value="Genomic_DNA"/>
</dbReference>
<dbReference type="InterPro" id="IPR036922">
    <property type="entry name" value="Rieske_2Fe-2S_sf"/>
</dbReference>
<dbReference type="SUPFAM" id="SSF55961">
    <property type="entry name" value="Bet v1-like"/>
    <property type="match status" value="1"/>
</dbReference>